<evidence type="ECO:0000313" key="2">
    <source>
        <dbReference type="EMBL" id="KEK22687.1"/>
    </source>
</evidence>
<dbReference type="SUPFAM" id="SSF56601">
    <property type="entry name" value="beta-lactamase/transpeptidase-like"/>
    <property type="match status" value="1"/>
</dbReference>
<dbReference type="eggNOG" id="COG1680">
    <property type="taxonomic scope" value="Bacteria"/>
</dbReference>
<reference evidence="2 3" key="1">
    <citation type="submission" date="2014-06" db="EMBL/GenBank/DDBJ databases">
        <title>Draft genome sequence of Bacillus gaemokensis JCM 15801 (MCCC 1A00707).</title>
        <authorList>
            <person name="Lai Q."/>
            <person name="Liu Y."/>
            <person name="Shao Z."/>
        </authorList>
    </citation>
    <scope>NUCLEOTIDE SEQUENCE [LARGE SCALE GENOMIC DNA]</scope>
    <source>
        <strain evidence="2 3">JCM 15801</strain>
    </source>
</reference>
<dbReference type="Proteomes" id="UP000027778">
    <property type="component" value="Unassembled WGS sequence"/>
</dbReference>
<dbReference type="AlphaFoldDB" id="A0A073K882"/>
<sequence length="344" mass="39257">MDKQKIKKIFRRTISSKQIHKCVLFVENTNGDFSYSNGYGGKNIDTPLLMASITKLFTTTCIFILREQGKLAFDDKVTKYFKKDTLNNLHIYKDQEHSLRLTLLNLLFHTSGLPDAFEESSNNVKKRVIHEDMEIDFDEKITLTKQLNPYFAPDEKKRAHYADVNFDMLGEIIETITNSTLEDAYKQLIFDPLELKNTYLPTSEYDFVPNIFYKGASLYRPKIIKSSGASGGGISTARELMIFIKAFFGGKLFNKTVFHERKVYNKLQASMYPIQYGGGYMRVPLNGLATLFMGKGELLGHSGSTGSFAFYYPNKDLFFVGDVNQMANPALPIRFVMRLAMSIK</sequence>
<dbReference type="OrthoDB" id="9803467at2"/>
<dbReference type="Pfam" id="PF00144">
    <property type="entry name" value="Beta-lactamase"/>
    <property type="match status" value="1"/>
</dbReference>
<evidence type="ECO:0000259" key="1">
    <source>
        <dbReference type="Pfam" id="PF00144"/>
    </source>
</evidence>
<feature type="domain" description="Beta-lactamase-related" evidence="1">
    <location>
        <begin position="35"/>
        <end position="328"/>
    </location>
</feature>
<accession>A0A073K882</accession>
<dbReference type="EMBL" id="JOTM01000027">
    <property type="protein sequence ID" value="KEK22687.1"/>
    <property type="molecule type" value="Genomic_DNA"/>
</dbReference>
<comment type="caution">
    <text evidence="2">The sequence shown here is derived from an EMBL/GenBank/DDBJ whole genome shotgun (WGS) entry which is preliminary data.</text>
</comment>
<organism evidence="2 3">
    <name type="scientific">Bacillus gaemokensis</name>
    <dbReference type="NCBI Taxonomy" id="574375"/>
    <lineage>
        <taxon>Bacteria</taxon>
        <taxon>Bacillati</taxon>
        <taxon>Bacillota</taxon>
        <taxon>Bacilli</taxon>
        <taxon>Bacillales</taxon>
        <taxon>Bacillaceae</taxon>
        <taxon>Bacillus</taxon>
        <taxon>Bacillus cereus group</taxon>
    </lineage>
</organism>
<evidence type="ECO:0000313" key="3">
    <source>
        <dbReference type="Proteomes" id="UP000027778"/>
    </source>
</evidence>
<gene>
    <name evidence="2" type="ORF">BAGA_17125</name>
</gene>
<dbReference type="RefSeq" id="WP_033677110.1">
    <property type="nucleotide sequence ID" value="NZ_JOTM01000027.1"/>
</dbReference>
<dbReference type="InterPro" id="IPR012338">
    <property type="entry name" value="Beta-lactam/transpept-like"/>
</dbReference>
<dbReference type="InterPro" id="IPR050789">
    <property type="entry name" value="Diverse_Enzym_Activities"/>
</dbReference>
<dbReference type="PANTHER" id="PTHR43283">
    <property type="entry name" value="BETA-LACTAMASE-RELATED"/>
    <property type="match status" value="1"/>
</dbReference>
<dbReference type="InterPro" id="IPR001466">
    <property type="entry name" value="Beta-lactam-related"/>
</dbReference>
<dbReference type="STRING" id="574375.AZF08_14315"/>
<keyword evidence="3" id="KW-1185">Reference proteome</keyword>
<name>A0A073K882_9BACI</name>
<proteinExistence type="predicted"/>
<dbReference type="Gene3D" id="3.40.710.10">
    <property type="entry name" value="DD-peptidase/beta-lactamase superfamily"/>
    <property type="match status" value="1"/>
</dbReference>
<protein>
    <recommendedName>
        <fullName evidence="1">Beta-lactamase-related domain-containing protein</fullName>
    </recommendedName>
</protein>